<sequence length="110" mass="11557">MNTAERGTPIGLLSIPRAVLSIATGVVDTVERAVVGEARIRTARGNAWAAICADRERANQRAEIQRLVATLNATDRALAAERTTVSDTTIPGHDTATAGEPVEPATVLAR</sequence>
<evidence type="ECO:0000256" key="1">
    <source>
        <dbReference type="SAM" id="MobiDB-lite"/>
    </source>
</evidence>
<name>A0ABV5CSR3_9ACTN</name>
<dbReference type="EMBL" id="JBCGDC010000045">
    <property type="protein sequence ID" value="MFB6394856.1"/>
    <property type="molecule type" value="Genomic_DNA"/>
</dbReference>
<feature type="region of interest" description="Disordered" evidence="1">
    <location>
        <begin position="82"/>
        <end position="110"/>
    </location>
</feature>
<accession>A0ABV5CSR3</accession>
<organism evidence="2 3">
    <name type="scientific">Polymorphospora lycopeni</name>
    <dbReference type="NCBI Taxonomy" id="3140240"/>
    <lineage>
        <taxon>Bacteria</taxon>
        <taxon>Bacillati</taxon>
        <taxon>Actinomycetota</taxon>
        <taxon>Actinomycetes</taxon>
        <taxon>Micromonosporales</taxon>
        <taxon>Micromonosporaceae</taxon>
        <taxon>Polymorphospora</taxon>
    </lineage>
</organism>
<evidence type="ECO:0000313" key="2">
    <source>
        <dbReference type="EMBL" id="MFB6394856.1"/>
    </source>
</evidence>
<gene>
    <name evidence="2" type="ORF">AAFH96_17345</name>
</gene>
<dbReference type="Proteomes" id="UP001582793">
    <property type="component" value="Unassembled WGS sequence"/>
</dbReference>
<comment type="caution">
    <text evidence="2">The sequence shown here is derived from an EMBL/GenBank/DDBJ whole genome shotgun (WGS) entry which is preliminary data.</text>
</comment>
<reference evidence="2 3" key="1">
    <citation type="submission" date="2024-04" db="EMBL/GenBank/DDBJ databases">
        <title>Polymorphospora sp. isolated from Baiyangdian Lake in Xiong'an New Area.</title>
        <authorList>
            <person name="Zhang X."/>
            <person name="Liu J."/>
        </authorList>
    </citation>
    <scope>NUCLEOTIDE SEQUENCE [LARGE SCALE GENOMIC DNA]</scope>
    <source>
        <strain evidence="2 3">2-325</strain>
    </source>
</reference>
<dbReference type="RefSeq" id="WP_364215547.1">
    <property type="nucleotide sequence ID" value="NZ_JBCGDC010000045.1"/>
</dbReference>
<keyword evidence="3" id="KW-1185">Reference proteome</keyword>
<proteinExistence type="predicted"/>
<protein>
    <submittedName>
        <fullName evidence="2">Uncharacterized protein</fullName>
    </submittedName>
</protein>
<evidence type="ECO:0000313" key="3">
    <source>
        <dbReference type="Proteomes" id="UP001582793"/>
    </source>
</evidence>